<evidence type="ECO:0000256" key="2">
    <source>
        <dbReference type="SAM" id="Phobius"/>
    </source>
</evidence>
<keyword evidence="2" id="KW-0472">Membrane</keyword>
<feature type="region of interest" description="Disordered" evidence="1">
    <location>
        <begin position="90"/>
        <end position="119"/>
    </location>
</feature>
<organism evidence="4 5">
    <name type="scientific">Lachnellula suecica</name>
    <dbReference type="NCBI Taxonomy" id="602035"/>
    <lineage>
        <taxon>Eukaryota</taxon>
        <taxon>Fungi</taxon>
        <taxon>Dikarya</taxon>
        <taxon>Ascomycota</taxon>
        <taxon>Pezizomycotina</taxon>
        <taxon>Leotiomycetes</taxon>
        <taxon>Helotiales</taxon>
        <taxon>Lachnaceae</taxon>
        <taxon>Lachnellula</taxon>
    </lineage>
</organism>
<feature type="compositionally biased region" description="Pro residues" evidence="1">
    <location>
        <begin position="56"/>
        <end position="69"/>
    </location>
</feature>
<dbReference type="InterPro" id="IPR051091">
    <property type="entry name" value="O-Glucosyltr/Glycosyltrsf_90"/>
</dbReference>
<reference evidence="4 5" key="1">
    <citation type="submission" date="2018-05" db="EMBL/GenBank/DDBJ databases">
        <title>Genome sequencing and assembly of the regulated plant pathogen Lachnellula willkommii and related sister species for the development of diagnostic species identification markers.</title>
        <authorList>
            <person name="Giroux E."/>
            <person name="Bilodeau G."/>
        </authorList>
    </citation>
    <scope>NUCLEOTIDE SEQUENCE [LARGE SCALE GENOMIC DNA]</scope>
    <source>
        <strain evidence="4 5">CBS 268.59</strain>
    </source>
</reference>
<dbReference type="AlphaFoldDB" id="A0A8T9CGQ9"/>
<name>A0A8T9CGQ9_9HELO</name>
<protein>
    <submittedName>
        <fullName evidence="4">Beta-1,2-xylosyltransferase</fullName>
    </submittedName>
</protein>
<comment type="caution">
    <text evidence="4">The sequence shown here is derived from an EMBL/GenBank/DDBJ whole genome shotgun (WGS) entry which is preliminary data.</text>
</comment>
<keyword evidence="5" id="KW-1185">Reference proteome</keyword>
<dbReference type="SMART" id="SM00672">
    <property type="entry name" value="CAP10"/>
    <property type="match status" value="1"/>
</dbReference>
<dbReference type="Pfam" id="PF05686">
    <property type="entry name" value="Glyco_transf_90"/>
    <property type="match status" value="1"/>
</dbReference>
<proteinExistence type="predicted"/>
<dbReference type="PANTHER" id="PTHR12203">
    <property type="entry name" value="KDEL LYS-ASP-GLU-LEU CONTAINING - RELATED"/>
    <property type="match status" value="1"/>
</dbReference>
<evidence type="ECO:0000313" key="5">
    <source>
        <dbReference type="Proteomes" id="UP000469558"/>
    </source>
</evidence>
<evidence type="ECO:0000256" key="1">
    <source>
        <dbReference type="SAM" id="MobiDB-lite"/>
    </source>
</evidence>
<dbReference type="OrthoDB" id="541052at2759"/>
<dbReference type="PANTHER" id="PTHR12203:SF22">
    <property type="entry name" value="CAPSULE ASSOCIATED PROTEIN"/>
    <property type="match status" value="1"/>
</dbReference>
<accession>A0A8T9CGQ9</accession>
<dbReference type="InterPro" id="IPR006598">
    <property type="entry name" value="CAP10"/>
</dbReference>
<feature type="transmembrane region" description="Helical" evidence="2">
    <location>
        <begin position="12"/>
        <end position="30"/>
    </location>
</feature>
<evidence type="ECO:0000259" key="3">
    <source>
        <dbReference type="SMART" id="SM00672"/>
    </source>
</evidence>
<feature type="region of interest" description="Disordered" evidence="1">
    <location>
        <begin position="50"/>
        <end position="77"/>
    </location>
</feature>
<keyword evidence="2" id="KW-1133">Transmembrane helix</keyword>
<feature type="domain" description="Glycosyl transferase CAP10" evidence="3">
    <location>
        <begin position="367"/>
        <end position="675"/>
    </location>
</feature>
<sequence>MAYPGPPRRASGLLRYVLLAVGVIGVLYYLRHTAKLAVFNSAHTPVEVGPEHVPGVPTPGPAHPNPNQPIAPTKPANEPAKVIETPAQIATPKPSAKVEGSIQKPPSAEKPATDSIATSNTTHPIDELIQKAEKEFAVVLKKESHDVKAAAAEYRKRRGRHPPPAFDVWFDYAQKNGAVMVEDFFDQIYHDLGPFWGMDPAVLRKESWDFEMTINVRKQKAKSGSDWFWTKIWTKLVGTIEDMLPDLDIPLNAMDEPRIVTPWEEVNRLMEIERSTRNMPPPGDIISNYRNLDDKPEPGIKTRPKNFTATRPFWEVAVRGCHPDSAARKADTMTTFNNTPVISLAHATPHLYKGYVSNYSLSTDFCHQPDLQSLHGMMISPISVSETQVFAPIFGGSKLPTNNEILLPAPMYWSEEERFTGGGSTGAPWHEKENKVIWRGVATGGANSESTWRGFQRHRFVSQTNATKISRAEEWSEIPENWALPSNQYELAAQQEGRLGEWTGEWADTGFVDLFCYRPNPIPEGYKETQGVHCNYTDPYFEVLQGMQMAEQFNRKYLPDIDGNSFSGRYRGFLMSTSLPIKATIFREWHDSRLFPWVHFVPMDNRFMDFWGIMQYFIGYKGKSVTVPGHDAEAEKIASAGQAWADRVLRREDMQIYTLRLLMEFARLGDDRREKLGWVGDLL</sequence>
<evidence type="ECO:0000313" key="4">
    <source>
        <dbReference type="EMBL" id="TVY81963.1"/>
    </source>
</evidence>
<dbReference type="Proteomes" id="UP000469558">
    <property type="component" value="Unassembled WGS sequence"/>
</dbReference>
<keyword evidence="2" id="KW-0812">Transmembrane</keyword>
<dbReference type="EMBL" id="QGMK01000395">
    <property type="protein sequence ID" value="TVY81963.1"/>
    <property type="molecule type" value="Genomic_DNA"/>
</dbReference>
<gene>
    <name evidence="4" type="primary">CXT1_2</name>
    <name evidence="4" type="ORF">LSUE1_G004359</name>
</gene>